<evidence type="ECO:0000313" key="3">
    <source>
        <dbReference type="Proteomes" id="UP000323597"/>
    </source>
</evidence>
<evidence type="ECO:0000256" key="1">
    <source>
        <dbReference type="SAM" id="MobiDB-lite"/>
    </source>
</evidence>
<evidence type="ECO:0000313" key="2">
    <source>
        <dbReference type="EMBL" id="TYJ35421.1"/>
    </source>
</evidence>
<reference evidence="2 3" key="1">
    <citation type="submission" date="2019-07" db="EMBL/GenBank/DDBJ databases">
        <title>WGS assembly of Gossypium mustelinum.</title>
        <authorList>
            <person name="Chen Z.J."/>
            <person name="Sreedasyam A."/>
            <person name="Ando A."/>
            <person name="Song Q."/>
            <person name="De L."/>
            <person name="Hulse-Kemp A."/>
            <person name="Ding M."/>
            <person name="Ye W."/>
            <person name="Kirkbride R."/>
            <person name="Jenkins J."/>
            <person name="Plott C."/>
            <person name="Lovell J."/>
            <person name="Lin Y.-M."/>
            <person name="Vaughn R."/>
            <person name="Liu B."/>
            <person name="Li W."/>
            <person name="Simpson S."/>
            <person name="Scheffler B."/>
            <person name="Saski C."/>
            <person name="Grover C."/>
            <person name="Hu G."/>
            <person name="Conover J."/>
            <person name="Carlson J."/>
            <person name="Shu S."/>
            <person name="Boston L."/>
            <person name="Williams M."/>
            <person name="Peterson D."/>
            <person name="Mcgee K."/>
            <person name="Jones D."/>
            <person name="Wendel J."/>
            <person name="Stelly D."/>
            <person name="Grimwood J."/>
            <person name="Schmutz J."/>
        </authorList>
    </citation>
    <scope>NUCLEOTIDE SEQUENCE [LARGE SCALE GENOMIC DNA]</scope>
    <source>
        <strain evidence="2">1408120.09</strain>
    </source>
</reference>
<accession>A0A5D2ZCW4</accession>
<dbReference type="Proteomes" id="UP000323597">
    <property type="component" value="Chromosome A05"/>
</dbReference>
<keyword evidence="3" id="KW-1185">Reference proteome</keyword>
<dbReference type="AlphaFoldDB" id="A0A5D2ZCW4"/>
<dbReference type="EMBL" id="CM017640">
    <property type="protein sequence ID" value="TYJ35421.1"/>
    <property type="molecule type" value="Genomic_DNA"/>
</dbReference>
<organism evidence="2 3">
    <name type="scientific">Gossypium mustelinum</name>
    <name type="common">Cotton</name>
    <name type="synonym">Gossypium caicoense</name>
    <dbReference type="NCBI Taxonomy" id="34275"/>
    <lineage>
        <taxon>Eukaryota</taxon>
        <taxon>Viridiplantae</taxon>
        <taxon>Streptophyta</taxon>
        <taxon>Embryophyta</taxon>
        <taxon>Tracheophyta</taxon>
        <taxon>Spermatophyta</taxon>
        <taxon>Magnoliopsida</taxon>
        <taxon>eudicotyledons</taxon>
        <taxon>Gunneridae</taxon>
        <taxon>Pentapetalae</taxon>
        <taxon>rosids</taxon>
        <taxon>malvids</taxon>
        <taxon>Malvales</taxon>
        <taxon>Malvaceae</taxon>
        <taxon>Malvoideae</taxon>
        <taxon>Gossypium</taxon>
    </lineage>
</organism>
<gene>
    <name evidence="2" type="ORF">E1A91_A05G235500v1</name>
</gene>
<protein>
    <submittedName>
        <fullName evidence="2">Uncharacterized protein</fullName>
    </submittedName>
</protein>
<proteinExistence type="predicted"/>
<sequence length="95" mass="11172">KFSFFPNRNSGEQQLTHASRRRRKKKKAFEILSKSAPKKPFLYKKDMGNTATYAVFRHHNTRRISSVSTILRHHLPLKIKKIKKFPHLSTCSLSH</sequence>
<feature type="non-terminal residue" evidence="2">
    <location>
        <position position="1"/>
    </location>
</feature>
<feature type="compositionally biased region" description="Polar residues" evidence="1">
    <location>
        <begin position="1"/>
        <end position="17"/>
    </location>
</feature>
<name>A0A5D2ZCW4_GOSMU</name>
<feature type="compositionally biased region" description="Basic residues" evidence="1">
    <location>
        <begin position="18"/>
        <end position="27"/>
    </location>
</feature>
<feature type="region of interest" description="Disordered" evidence="1">
    <location>
        <begin position="1"/>
        <end position="27"/>
    </location>
</feature>